<protein>
    <submittedName>
        <fullName evidence="1">Uncharacterized protein</fullName>
    </submittedName>
</protein>
<evidence type="ECO:0000313" key="1">
    <source>
        <dbReference type="EMBL" id="VAW70029.1"/>
    </source>
</evidence>
<reference evidence="1" key="1">
    <citation type="submission" date="2018-06" db="EMBL/GenBank/DDBJ databases">
        <authorList>
            <person name="Zhirakovskaya E."/>
        </authorList>
    </citation>
    <scope>NUCLEOTIDE SEQUENCE</scope>
</reference>
<sequence>MYEHIKKCKANRSCTGESSLSQKKKNAYVIDMRKNGAIRQLLERGGSSGGGVIQRGKEEDAHDGGKEFAYTASVFANNIMNMLGHSPWQLFGAKSTSLIAGGTKLLSSIDTYKSNGYINPLDIISSAAYLTEGVAESLMIPHVFFNMHSPLWFQRVAPMAGSLADASQAFKYYQKDDMRKTFYYSSYTAGNLSMLYKGVSNRMRVAIIIPGLVTHLVDEYINKKESAENEGVYKSV</sequence>
<accession>A0A3B0Y778</accession>
<proteinExistence type="predicted"/>
<gene>
    <name evidence="1" type="ORF">MNBD_GAMMA10-1043</name>
</gene>
<dbReference type="AlphaFoldDB" id="A0A3B0Y778"/>
<dbReference type="EMBL" id="UOFJ01000485">
    <property type="protein sequence ID" value="VAW70029.1"/>
    <property type="molecule type" value="Genomic_DNA"/>
</dbReference>
<organism evidence="1">
    <name type="scientific">hydrothermal vent metagenome</name>
    <dbReference type="NCBI Taxonomy" id="652676"/>
    <lineage>
        <taxon>unclassified sequences</taxon>
        <taxon>metagenomes</taxon>
        <taxon>ecological metagenomes</taxon>
    </lineage>
</organism>
<name>A0A3B0Y778_9ZZZZ</name>